<dbReference type="EMBL" id="CADEAL010004293">
    <property type="protein sequence ID" value="CAB1456359.1"/>
    <property type="molecule type" value="Genomic_DNA"/>
</dbReference>
<evidence type="ECO:0000313" key="2">
    <source>
        <dbReference type="EMBL" id="CAB1456359.1"/>
    </source>
</evidence>
<protein>
    <submittedName>
        <fullName evidence="2">Uncharacterized protein</fullName>
    </submittedName>
</protein>
<comment type="caution">
    <text evidence="2">The sequence shown here is derived from an EMBL/GenBank/DDBJ whole genome shotgun (WGS) entry which is preliminary data.</text>
</comment>
<accession>A0A9N7ZC56</accession>
<sequence>MSLRCAREPCFYGSVSEQASQQEAVVQMSRGQIPHSQSHTLSSPGAETPKSHFNFCSREAWLRANML</sequence>
<reference evidence="2" key="1">
    <citation type="submission" date="2020-03" db="EMBL/GenBank/DDBJ databases">
        <authorList>
            <person name="Weist P."/>
        </authorList>
    </citation>
    <scope>NUCLEOTIDE SEQUENCE</scope>
</reference>
<feature type="non-terminal residue" evidence="2">
    <location>
        <position position="1"/>
    </location>
</feature>
<gene>
    <name evidence="2" type="ORF">PLEPLA_LOCUS44143</name>
</gene>
<dbReference type="Proteomes" id="UP001153269">
    <property type="component" value="Unassembled WGS sequence"/>
</dbReference>
<organism evidence="2 3">
    <name type="scientific">Pleuronectes platessa</name>
    <name type="common">European plaice</name>
    <dbReference type="NCBI Taxonomy" id="8262"/>
    <lineage>
        <taxon>Eukaryota</taxon>
        <taxon>Metazoa</taxon>
        <taxon>Chordata</taxon>
        <taxon>Craniata</taxon>
        <taxon>Vertebrata</taxon>
        <taxon>Euteleostomi</taxon>
        <taxon>Actinopterygii</taxon>
        <taxon>Neopterygii</taxon>
        <taxon>Teleostei</taxon>
        <taxon>Neoteleostei</taxon>
        <taxon>Acanthomorphata</taxon>
        <taxon>Carangaria</taxon>
        <taxon>Pleuronectiformes</taxon>
        <taxon>Pleuronectoidei</taxon>
        <taxon>Pleuronectidae</taxon>
        <taxon>Pleuronectes</taxon>
    </lineage>
</organism>
<dbReference type="AlphaFoldDB" id="A0A9N7ZC56"/>
<name>A0A9N7ZC56_PLEPL</name>
<keyword evidence="3" id="KW-1185">Reference proteome</keyword>
<evidence type="ECO:0000313" key="3">
    <source>
        <dbReference type="Proteomes" id="UP001153269"/>
    </source>
</evidence>
<proteinExistence type="predicted"/>
<feature type="compositionally biased region" description="Polar residues" evidence="1">
    <location>
        <begin position="34"/>
        <end position="45"/>
    </location>
</feature>
<evidence type="ECO:0000256" key="1">
    <source>
        <dbReference type="SAM" id="MobiDB-lite"/>
    </source>
</evidence>
<feature type="region of interest" description="Disordered" evidence="1">
    <location>
        <begin position="29"/>
        <end position="49"/>
    </location>
</feature>